<dbReference type="AlphaFoldDB" id="A0A427Y4L2"/>
<dbReference type="EMBL" id="RSCE01000002">
    <property type="protein sequence ID" value="RSH86024.1"/>
    <property type="molecule type" value="Genomic_DNA"/>
</dbReference>
<keyword evidence="3" id="KW-1185">Reference proteome</keyword>
<accession>A0A427Y4L2</accession>
<dbReference type="Proteomes" id="UP000279236">
    <property type="component" value="Unassembled WGS sequence"/>
</dbReference>
<feature type="compositionally biased region" description="Basic and acidic residues" evidence="1">
    <location>
        <begin position="55"/>
        <end position="66"/>
    </location>
</feature>
<sequence>MVPPPPLPAPPLNSYEREAVKSFGGWTAFCNAYGLKPQNADDNEEAYQIVKRMGENDRLDAEEKAKAGKAGAGRR</sequence>
<organism evidence="2 3">
    <name type="scientific">Apiotrichum porosum</name>
    <dbReference type="NCBI Taxonomy" id="105984"/>
    <lineage>
        <taxon>Eukaryota</taxon>
        <taxon>Fungi</taxon>
        <taxon>Dikarya</taxon>
        <taxon>Basidiomycota</taxon>
        <taxon>Agaricomycotina</taxon>
        <taxon>Tremellomycetes</taxon>
        <taxon>Trichosporonales</taxon>
        <taxon>Trichosporonaceae</taxon>
        <taxon>Apiotrichum</taxon>
    </lineage>
</organism>
<protein>
    <submittedName>
        <fullName evidence="2">Uncharacterized protein</fullName>
    </submittedName>
</protein>
<reference evidence="2 3" key="1">
    <citation type="submission" date="2018-11" db="EMBL/GenBank/DDBJ databases">
        <title>Genome sequence of Apiotrichum porosum DSM 27194.</title>
        <authorList>
            <person name="Aliyu H."/>
            <person name="Gorte O."/>
            <person name="Ochsenreither K."/>
        </authorList>
    </citation>
    <scope>NUCLEOTIDE SEQUENCE [LARGE SCALE GENOMIC DNA]</scope>
    <source>
        <strain evidence="2 3">DSM 27194</strain>
    </source>
</reference>
<gene>
    <name evidence="2" type="ORF">EHS24_004223</name>
</gene>
<dbReference type="RefSeq" id="XP_028478809.1">
    <property type="nucleotide sequence ID" value="XM_028619837.1"/>
</dbReference>
<comment type="caution">
    <text evidence="2">The sequence shown here is derived from an EMBL/GenBank/DDBJ whole genome shotgun (WGS) entry which is preliminary data.</text>
</comment>
<dbReference type="OrthoDB" id="4232400at2759"/>
<name>A0A427Y4L2_9TREE</name>
<evidence type="ECO:0000313" key="3">
    <source>
        <dbReference type="Proteomes" id="UP000279236"/>
    </source>
</evidence>
<evidence type="ECO:0000256" key="1">
    <source>
        <dbReference type="SAM" id="MobiDB-lite"/>
    </source>
</evidence>
<feature type="region of interest" description="Disordered" evidence="1">
    <location>
        <begin position="55"/>
        <end position="75"/>
    </location>
</feature>
<dbReference type="GeneID" id="39588766"/>
<evidence type="ECO:0000313" key="2">
    <source>
        <dbReference type="EMBL" id="RSH86024.1"/>
    </source>
</evidence>
<proteinExistence type="predicted"/>